<feature type="transmembrane region" description="Helical" evidence="1">
    <location>
        <begin position="95"/>
        <end position="112"/>
    </location>
</feature>
<accession>A0A9D7SSY5</accession>
<feature type="transmembrane region" description="Helical" evidence="1">
    <location>
        <begin position="147"/>
        <end position="164"/>
    </location>
</feature>
<gene>
    <name evidence="3" type="ORF">IPP15_10005</name>
</gene>
<reference evidence="3 4" key="1">
    <citation type="submission" date="2020-10" db="EMBL/GenBank/DDBJ databases">
        <title>Connecting structure to function with the recovery of over 1000 high-quality activated sludge metagenome-assembled genomes encoding full-length rRNA genes using long-read sequencing.</title>
        <authorList>
            <person name="Singleton C.M."/>
            <person name="Petriglieri F."/>
            <person name="Kristensen J.M."/>
            <person name="Kirkegaard R.H."/>
            <person name="Michaelsen T.Y."/>
            <person name="Andersen M.H."/>
            <person name="Karst S.M."/>
            <person name="Dueholm M.S."/>
            <person name="Nielsen P.H."/>
            <person name="Albertsen M."/>
        </authorList>
    </citation>
    <scope>NUCLEOTIDE SEQUENCE [LARGE SCALE GENOMIC DNA]</scope>
    <source>
        <strain evidence="3">Ribe_18-Q3-R11-54_MAXAC.273</strain>
    </source>
</reference>
<dbReference type="Pfam" id="PF01757">
    <property type="entry name" value="Acyl_transf_3"/>
    <property type="match status" value="1"/>
</dbReference>
<organism evidence="3 4">
    <name type="scientific">Candidatus Opimibacter skivensis</name>
    <dbReference type="NCBI Taxonomy" id="2982028"/>
    <lineage>
        <taxon>Bacteria</taxon>
        <taxon>Pseudomonadati</taxon>
        <taxon>Bacteroidota</taxon>
        <taxon>Saprospiria</taxon>
        <taxon>Saprospirales</taxon>
        <taxon>Saprospiraceae</taxon>
        <taxon>Candidatus Opimibacter</taxon>
    </lineage>
</organism>
<protein>
    <submittedName>
        <fullName evidence="3">Acyltransferase</fullName>
    </submittedName>
</protein>
<feature type="transmembrane region" description="Helical" evidence="1">
    <location>
        <begin position="226"/>
        <end position="244"/>
    </location>
</feature>
<dbReference type="PANTHER" id="PTHR23028">
    <property type="entry name" value="ACETYLTRANSFERASE"/>
    <property type="match status" value="1"/>
</dbReference>
<keyword evidence="1" id="KW-0472">Membrane</keyword>
<dbReference type="GO" id="GO:0016747">
    <property type="term" value="F:acyltransferase activity, transferring groups other than amino-acyl groups"/>
    <property type="evidence" value="ECO:0007669"/>
    <property type="project" value="InterPro"/>
</dbReference>
<evidence type="ECO:0000259" key="2">
    <source>
        <dbReference type="Pfam" id="PF01757"/>
    </source>
</evidence>
<evidence type="ECO:0000313" key="4">
    <source>
        <dbReference type="Proteomes" id="UP000808337"/>
    </source>
</evidence>
<evidence type="ECO:0000256" key="1">
    <source>
        <dbReference type="SAM" id="Phobius"/>
    </source>
</evidence>
<feature type="transmembrane region" description="Helical" evidence="1">
    <location>
        <begin position="171"/>
        <end position="191"/>
    </location>
</feature>
<keyword evidence="3" id="KW-0012">Acyltransferase</keyword>
<feature type="transmembrane region" description="Helical" evidence="1">
    <location>
        <begin position="197"/>
        <end position="214"/>
    </location>
</feature>
<comment type="caution">
    <text evidence="3">The sequence shown here is derived from an EMBL/GenBank/DDBJ whole genome shotgun (WGS) entry which is preliminary data.</text>
</comment>
<feature type="domain" description="Acyltransferase 3" evidence="2">
    <location>
        <begin position="19"/>
        <end position="342"/>
    </location>
</feature>
<keyword evidence="3" id="KW-0808">Transferase</keyword>
<dbReference type="AlphaFoldDB" id="A0A9D7SSY5"/>
<feature type="transmembrane region" description="Helical" evidence="1">
    <location>
        <begin position="48"/>
        <end position="69"/>
    </location>
</feature>
<feature type="transmembrane region" description="Helical" evidence="1">
    <location>
        <begin position="264"/>
        <end position="281"/>
    </location>
</feature>
<sequence length="366" mass="42532">MTKIQSWFFSNDDKKEHVRALDGLRGIAVLMVLLSHTSNNFIYFQPSLAFNGIGKGGVYLFFVLSAYLLDRQISMALMSGTADSFFWKRYFMRRFLRIFPILIIALMIYWGLTQLHIPTVINNGRDVIMHLFLLDGQGVFWSVPVEFKYYILSPFILILCHAWLKWNLKHILIFFLCLSTFALAADFYFHFNKINTIKFLPVFLAGTYLAIYDVKIKSTPFIEKWSSIIGITGCVALFNCLLVNPNYVGNWLGVDNSNNGRKILILYVLLCVIMLFAALRQKGIFRRFLEMKFLRFTGIISFSVYLFHMPVIYFMNVGLINIPAGLQIYFFFGVTFLLSTITFLLIERPVSRIRISREKFTPKTVR</sequence>
<dbReference type="InterPro" id="IPR050879">
    <property type="entry name" value="Acyltransferase_3"/>
</dbReference>
<dbReference type="InterPro" id="IPR002656">
    <property type="entry name" value="Acyl_transf_3_dom"/>
</dbReference>
<feature type="transmembrane region" description="Helical" evidence="1">
    <location>
        <begin position="326"/>
        <end position="346"/>
    </location>
</feature>
<evidence type="ECO:0000313" key="3">
    <source>
        <dbReference type="EMBL" id="MBK9982740.1"/>
    </source>
</evidence>
<proteinExistence type="predicted"/>
<dbReference type="Proteomes" id="UP000808337">
    <property type="component" value="Unassembled WGS sequence"/>
</dbReference>
<dbReference type="GO" id="GO:0000271">
    <property type="term" value="P:polysaccharide biosynthetic process"/>
    <property type="evidence" value="ECO:0007669"/>
    <property type="project" value="TreeGrafter"/>
</dbReference>
<feature type="transmembrane region" description="Helical" evidence="1">
    <location>
        <begin position="21"/>
        <end position="42"/>
    </location>
</feature>
<dbReference type="EMBL" id="JADKGY010000006">
    <property type="protein sequence ID" value="MBK9982740.1"/>
    <property type="molecule type" value="Genomic_DNA"/>
</dbReference>
<name>A0A9D7SSY5_9BACT</name>
<keyword evidence="1" id="KW-1133">Transmembrane helix</keyword>
<feature type="transmembrane region" description="Helical" evidence="1">
    <location>
        <begin position="293"/>
        <end position="314"/>
    </location>
</feature>
<dbReference type="GO" id="GO:0016020">
    <property type="term" value="C:membrane"/>
    <property type="evidence" value="ECO:0007669"/>
    <property type="project" value="TreeGrafter"/>
</dbReference>
<keyword evidence="1" id="KW-0812">Transmembrane</keyword>
<dbReference type="PANTHER" id="PTHR23028:SF53">
    <property type="entry name" value="ACYL_TRANSF_3 DOMAIN-CONTAINING PROTEIN"/>
    <property type="match status" value="1"/>
</dbReference>